<reference evidence="3" key="1">
    <citation type="submission" date="2016-10" db="EMBL/GenBank/DDBJ databases">
        <authorList>
            <person name="Varghese N."/>
            <person name="Submissions S."/>
        </authorList>
    </citation>
    <scope>NUCLEOTIDE SEQUENCE [LARGE SCALE GENOMIC DNA]</scope>
    <source>
        <strain evidence="3">DSM 24729</strain>
    </source>
</reference>
<accession>A0A1G7D839</accession>
<dbReference type="RefSeq" id="WP_074537238.1">
    <property type="nucleotide sequence ID" value="NZ_FNBD01000001.1"/>
</dbReference>
<proteinExistence type="predicted"/>
<feature type="domain" description="Fibronectin type-III" evidence="1">
    <location>
        <begin position="137"/>
        <end position="225"/>
    </location>
</feature>
<evidence type="ECO:0000313" key="3">
    <source>
        <dbReference type="Proteomes" id="UP000182114"/>
    </source>
</evidence>
<dbReference type="PROSITE" id="PS50853">
    <property type="entry name" value="FN3"/>
    <property type="match status" value="1"/>
</dbReference>
<evidence type="ECO:0000259" key="1">
    <source>
        <dbReference type="PROSITE" id="PS50853"/>
    </source>
</evidence>
<dbReference type="InterPro" id="IPR036116">
    <property type="entry name" value="FN3_sf"/>
</dbReference>
<dbReference type="AlphaFoldDB" id="A0A1G7D839"/>
<protein>
    <recommendedName>
        <fullName evidence="1">Fibronectin type-III domain-containing protein</fullName>
    </recommendedName>
</protein>
<dbReference type="InterPro" id="IPR003961">
    <property type="entry name" value="FN3_dom"/>
</dbReference>
<sequence>MRKIIAFGFFLLVFGCSKDEVKSPSSALLVFPLQDSECITGADINETTRLITFQWEASDNTQSYKLTVENLLTSTPQIVSTNQTSAQVQVAKGTPYSWSVVSENAKSSATAKSETWNFYNAGTVRSYIPFPATITSPISGETVIRDTNNEVKLTWSGADLDSDIVSYEVYFSLNSTPTLMATLPENTTELNVSVVENTVYYWRIKTIDAAGNSSSSGVYSFKVLE</sequence>
<evidence type="ECO:0000313" key="2">
    <source>
        <dbReference type="EMBL" id="SDE47794.1"/>
    </source>
</evidence>
<name>A0A1G7D839_9FLAO</name>
<dbReference type="eggNOG" id="COG4733">
    <property type="taxonomic scope" value="Bacteria"/>
</dbReference>
<dbReference type="Gene3D" id="2.60.40.10">
    <property type="entry name" value="Immunoglobulins"/>
    <property type="match status" value="1"/>
</dbReference>
<dbReference type="InterPro" id="IPR013783">
    <property type="entry name" value="Ig-like_fold"/>
</dbReference>
<organism evidence="2 3">
    <name type="scientific">Cellulophaga baltica</name>
    <dbReference type="NCBI Taxonomy" id="76594"/>
    <lineage>
        <taxon>Bacteria</taxon>
        <taxon>Pseudomonadati</taxon>
        <taxon>Bacteroidota</taxon>
        <taxon>Flavobacteriia</taxon>
        <taxon>Flavobacteriales</taxon>
        <taxon>Flavobacteriaceae</taxon>
        <taxon>Cellulophaga</taxon>
    </lineage>
</organism>
<dbReference type="SUPFAM" id="SSF49265">
    <property type="entry name" value="Fibronectin type III"/>
    <property type="match status" value="1"/>
</dbReference>
<gene>
    <name evidence="2" type="ORF">SAMN04487992_101407</name>
</gene>
<dbReference type="EMBL" id="FNBD01000001">
    <property type="protein sequence ID" value="SDE47794.1"/>
    <property type="molecule type" value="Genomic_DNA"/>
</dbReference>
<keyword evidence="3" id="KW-1185">Reference proteome</keyword>
<dbReference type="Proteomes" id="UP000182114">
    <property type="component" value="Unassembled WGS sequence"/>
</dbReference>
<dbReference type="PROSITE" id="PS51257">
    <property type="entry name" value="PROKAR_LIPOPROTEIN"/>
    <property type="match status" value="1"/>
</dbReference>